<dbReference type="SUPFAM" id="SSF55874">
    <property type="entry name" value="ATPase domain of HSP90 chaperone/DNA topoisomerase II/histidine kinase"/>
    <property type="match status" value="1"/>
</dbReference>
<evidence type="ECO:0000256" key="3">
    <source>
        <dbReference type="ARBA" id="ARBA00022553"/>
    </source>
</evidence>
<dbReference type="GO" id="GO:0005886">
    <property type="term" value="C:plasma membrane"/>
    <property type="evidence" value="ECO:0007669"/>
    <property type="project" value="TreeGrafter"/>
</dbReference>
<keyword evidence="6" id="KW-0902">Two-component regulatory system</keyword>
<dbReference type="SUPFAM" id="SSF55785">
    <property type="entry name" value="PYP-like sensor domain (PAS domain)"/>
    <property type="match status" value="1"/>
</dbReference>
<evidence type="ECO:0000256" key="5">
    <source>
        <dbReference type="ARBA" id="ARBA00022777"/>
    </source>
</evidence>
<dbReference type="GO" id="GO:0004721">
    <property type="term" value="F:phosphoprotein phosphatase activity"/>
    <property type="evidence" value="ECO:0007669"/>
    <property type="project" value="TreeGrafter"/>
</dbReference>
<dbReference type="FunFam" id="1.10.287.130:FF:000001">
    <property type="entry name" value="Two-component sensor histidine kinase"/>
    <property type="match status" value="1"/>
</dbReference>
<comment type="catalytic activity">
    <reaction evidence="1">
        <text>ATP + protein L-histidine = ADP + protein N-phospho-L-histidine.</text>
        <dbReference type="EC" id="2.7.13.3"/>
    </reaction>
</comment>
<keyword evidence="7" id="KW-1133">Transmembrane helix</keyword>
<gene>
    <name evidence="9" type="ORF">COW36_18705</name>
</gene>
<dbReference type="EMBL" id="PFFQ01000053">
    <property type="protein sequence ID" value="PIW15444.1"/>
    <property type="molecule type" value="Genomic_DNA"/>
</dbReference>
<evidence type="ECO:0000256" key="6">
    <source>
        <dbReference type="ARBA" id="ARBA00023012"/>
    </source>
</evidence>
<comment type="caution">
    <text evidence="9">The sequence shown here is derived from an EMBL/GenBank/DDBJ whole genome shotgun (WGS) entry which is preliminary data.</text>
</comment>
<keyword evidence="7" id="KW-0472">Membrane</keyword>
<feature type="domain" description="Histidine kinase" evidence="8">
    <location>
        <begin position="265"/>
        <end position="485"/>
    </location>
</feature>
<dbReference type="PROSITE" id="PS50109">
    <property type="entry name" value="HIS_KIN"/>
    <property type="match status" value="1"/>
</dbReference>
<dbReference type="AlphaFoldDB" id="A0A2M7G155"/>
<dbReference type="Pfam" id="PF00512">
    <property type="entry name" value="HisKA"/>
    <property type="match status" value="1"/>
</dbReference>
<proteinExistence type="predicted"/>
<dbReference type="InterPro" id="IPR003661">
    <property type="entry name" value="HisK_dim/P_dom"/>
</dbReference>
<evidence type="ECO:0000256" key="4">
    <source>
        <dbReference type="ARBA" id="ARBA00022679"/>
    </source>
</evidence>
<evidence type="ECO:0000313" key="10">
    <source>
        <dbReference type="Proteomes" id="UP000231019"/>
    </source>
</evidence>
<evidence type="ECO:0000256" key="2">
    <source>
        <dbReference type="ARBA" id="ARBA00012438"/>
    </source>
</evidence>
<dbReference type="Gene3D" id="3.30.565.10">
    <property type="entry name" value="Histidine kinase-like ATPase, C-terminal domain"/>
    <property type="match status" value="1"/>
</dbReference>
<dbReference type="Proteomes" id="UP000231019">
    <property type="component" value="Unassembled WGS sequence"/>
</dbReference>
<dbReference type="PANTHER" id="PTHR45453">
    <property type="entry name" value="PHOSPHATE REGULON SENSOR PROTEIN PHOR"/>
    <property type="match status" value="1"/>
</dbReference>
<dbReference type="SMART" id="SM00388">
    <property type="entry name" value="HisKA"/>
    <property type="match status" value="1"/>
</dbReference>
<dbReference type="GO" id="GO:0016036">
    <property type="term" value="P:cellular response to phosphate starvation"/>
    <property type="evidence" value="ECO:0007669"/>
    <property type="project" value="TreeGrafter"/>
</dbReference>
<dbReference type="GO" id="GO:0000155">
    <property type="term" value="F:phosphorelay sensor kinase activity"/>
    <property type="evidence" value="ECO:0007669"/>
    <property type="project" value="InterPro"/>
</dbReference>
<evidence type="ECO:0000259" key="8">
    <source>
        <dbReference type="PROSITE" id="PS50109"/>
    </source>
</evidence>
<dbReference type="SUPFAM" id="SSF47384">
    <property type="entry name" value="Homodimeric domain of signal transducing histidine kinase"/>
    <property type="match status" value="1"/>
</dbReference>
<dbReference type="InterPro" id="IPR003594">
    <property type="entry name" value="HATPase_dom"/>
</dbReference>
<dbReference type="InterPro" id="IPR005467">
    <property type="entry name" value="His_kinase_dom"/>
</dbReference>
<dbReference type="FunFam" id="3.30.565.10:FF:000010">
    <property type="entry name" value="Sensor histidine kinase RcsC"/>
    <property type="match status" value="1"/>
</dbReference>
<keyword evidence="7" id="KW-0812">Transmembrane</keyword>
<dbReference type="InterPro" id="IPR036890">
    <property type="entry name" value="HATPase_C_sf"/>
</dbReference>
<dbReference type="InterPro" id="IPR004358">
    <property type="entry name" value="Sig_transdc_His_kin-like_C"/>
</dbReference>
<name>A0A2M7G155_9BACT</name>
<dbReference type="PANTHER" id="PTHR45453:SF1">
    <property type="entry name" value="PHOSPHATE REGULON SENSOR PROTEIN PHOR"/>
    <property type="match status" value="1"/>
</dbReference>
<dbReference type="Gene3D" id="3.30.450.20">
    <property type="entry name" value="PAS domain"/>
    <property type="match status" value="1"/>
</dbReference>
<dbReference type="CDD" id="cd00082">
    <property type="entry name" value="HisKA"/>
    <property type="match status" value="1"/>
</dbReference>
<protein>
    <recommendedName>
        <fullName evidence="2">histidine kinase</fullName>
        <ecNumber evidence="2">2.7.13.3</ecNumber>
    </recommendedName>
</protein>
<keyword evidence="4" id="KW-0808">Transferase</keyword>
<reference evidence="9 10" key="1">
    <citation type="submission" date="2017-09" db="EMBL/GenBank/DDBJ databases">
        <title>Depth-based differentiation of microbial function through sediment-hosted aquifers and enrichment of novel symbionts in the deep terrestrial subsurface.</title>
        <authorList>
            <person name="Probst A.J."/>
            <person name="Ladd B."/>
            <person name="Jarett J.K."/>
            <person name="Geller-Mcgrath D.E."/>
            <person name="Sieber C.M."/>
            <person name="Emerson J.B."/>
            <person name="Anantharaman K."/>
            <person name="Thomas B.C."/>
            <person name="Malmstrom R."/>
            <person name="Stieglmeier M."/>
            <person name="Klingl A."/>
            <person name="Woyke T."/>
            <person name="Ryan C.M."/>
            <person name="Banfield J.F."/>
        </authorList>
    </citation>
    <scope>NUCLEOTIDE SEQUENCE [LARGE SCALE GENOMIC DNA]</scope>
    <source>
        <strain evidence="9">CG17_big_fil_post_rev_8_21_14_2_50_48_46</strain>
    </source>
</reference>
<keyword evidence="3" id="KW-0597">Phosphoprotein</keyword>
<evidence type="ECO:0000256" key="1">
    <source>
        <dbReference type="ARBA" id="ARBA00000085"/>
    </source>
</evidence>
<keyword evidence="5" id="KW-0418">Kinase</keyword>
<dbReference type="Gene3D" id="1.10.287.130">
    <property type="match status" value="1"/>
</dbReference>
<feature type="transmembrane region" description="Helical" evidence="7">
    <location>
        <begin position="20"/>
        <end position="39"/>
    </location>
</feature>
<dbReference type="InterPro" id="IPR035965">
    <property type="entry name" value="PAS-like_dom_sf"/>
</dbReference>
<dbReference type="PRINTS" id="PR00344">
    <property type="entry name" value="BCTRLSENSOR"/>
</dbReference>
<dbReference type="InterPro" id="IPR036097">
    <property type="entry name" value="HisK_dim/P_sf"/>
</dbReference>
<sequence length="491" mass="55373">MSDSSAQLTESSPFLRLSLSIFWQVFVALLLLITGSLILGSRFPHFAPFWNILMGLVVIGLLFQGLQRQRLVLESVADSLRALAHADNFQLPAVLARSEFSTLKEDLESISDSLLTPQRASANTAMVPVDLEKNELESIIHCMNDGLIIYDRDLNVILLNPALAEMLIPSNPAATGRLIQNPDDKLLFERTVDPATMKKIHKAMTEEPLLPRCDLIELKNPVQFLKRYSSPLYNRFHEQIGHVIIYHDITKEVQSEKVRSEFITNASHELRTPVASMKLLLESLMVGAKDDPKVRDEFLNNLLREADRMHVLVNDLLDLSRLEGAHEKLRVTDIDLRKVVHDAIQTVTPLAQKKGIVLRENLEEDLHTILADQLRLSQVLVNLVNNAVKFTPNGGEIRVIARRLNEKNVEFKVQDTGIGIPEEDIPYIFDRFYRVEQNRQRRHNSGGTGLGLTITKQVVEMHGGKIHCSSSSKGTTFTFTIPQKQVAVQQV</sequence>
<dbReference type="Pfam" id="PF02518">
    <property type="entry name" value="HATPase_c"/>
    <property type="match status" value="1"/>
</dbReference>
<dbReference type="EC" id="2.7.13.3" evidence="2"/>
<evidence type="ECO:0000256" key="7">
    <source>
        <dbReference type="SAM" id="Phobius"/>
    </source>
</evidence>
<feature type="transmembrane region" description="Helical" evidence="7">
    <location>
        <begin position="46"/>
        <end position="66"/>
    </location>
</feature>
<evidence type="ECO:0000313" key="9">
    <source>
        <dbReference type="EMBL" id="PIW15444.1"/>
    </source>
</evidence>
<accession>A0A2M7G155</accession>
<organism evidence="9 10">
    <name type="scientific">bacterium (Candidatus Blackallbacteria) CG17_big_fil_post_rev_8_21_14_2_50_48_46</name>
    <dbReference type="NCBI Taxonomy" id="2014261"/>
    <lineage>
        <taxon>Bacteria</taxon>
        <taxon>Candidatus Blackallbacteria</taxon>
    </lineage>
</organism>
<dbReference type="InterPro" id="IPR050351">
    <property type="entry name" value="BphY/WalK/GraS-like"/>
</dbReference>
<dbReference type="SMART" id="SM00387">
    <property type="entry name" value="HATPase_c"/>
    <property type="match status" value="1"/>
</dbReference>
<dbReference type="CDD" id="cd16922">
    <property type="entry name" value="HATPase_EvgS-ArcB-TorS-like"/>
    <property type="match status" value="1"/>
</dbReference>